<accession>A0A4Y8VDQ0</accession>
<dbReference type="InterPro" id="IPR029055">
    <property type="entry name" value="Ntn_hydrolases_N"/>
</dbReference>
<dbReference type="Proteomes" id="UP000297872">
    <property type="component" value="Unassembled WGS sequence"/>
</dbReference>
<dbReference type="PROSITE" id="PS51257">
    <property type="entry name" value="PROKAR_LIPOPROTEIN"/>
    <property type="match status" value="1"/>
</dbReference>
<keyword evidence="1" id="KW-0812">Transmembrane</keyword>
<keyword evidence="3" id="KW-0378">Hydrolase</keyword>
<dbReference type="EMBL" id="SGVY01000028">
    <property type="protein sequence ID" value="TFH79022.1"/>
    <property type="molecule type" value="Genomic_DNA"/>
</dbReference>
<keyword evidence="1" id="KW-1133">Transmembrane helix</keyword>
<dbReference type="PANTHER" id="PTHR35527">
    <property type="entry name" value="CHOLOYLGLYCINE HYDROLASE"/>
    <property type="match status" value="1"/>
</dbReference>
<dbReference type="AlphaFoldDB" id="A0A4Y8VDQ0"/>
<sequence length="435" mass="49831">MKRNNTFNSKRIQWLMFACLTFCFTFFMVMVSSCSDDDPEEVYNQAHYQDVPASLLTDAKKLEMVRSIQDLKDGRFFYLDYTEDYKLPTISGFNLTDNTHLIGAVLKTLCDKTPSWLKARVKLDAGCSAFAVTTPDTGDYLMGRNFDYSHDNEPIAAALVRTAPKGGLKSISMVDAYWIGYRQDLWHYILYNKAEFEKNKTQDLSYIMAFPYLLMDGMNEAGFAVSVLHLDGKPTQQASTGKKLTTTVALRMMLDHARTVDEALKILDGYDLWIPDNDGNYHFYMADATGRYAIVEFVYDKDHQSKIYIDDEYTGEDGKTYFKYPDILPNTREVIEKRYASNFYVSETMACSDKGPKLSNHGKTRYDMMEFVIKQNNNQLSEEGAMNLLNGVSQAETPGNPTSHTQWSVVYNLSQRKATVCVNRDYKNKFTFNLK</sequence>
<proteinExistence type="predicted"/>
<dbReference type="Pfam" id="PF03417">
    <property type="entry name" value="AAT"/>
    <property type="match status" value="1"/>
</dbReference>
<dbReference type="PANTHER" id="PTHR35527:SF2">
    <property type="entry name" value="HYDROLASE"/>
    <property type="match status" value="1"/>
</dbReference>
<organism evidence="3 4">
    <name type="scientific">Segatella hominis</name>
    <dbReference type="NCBI Taxonomy" id="2518605"/>
    <lineage>
        <taxon>Bacteria</taxon>
        <taxon>Pseudomonadati</taxon>
        <taxon>Bacteroidota</taxon>
        <taxon>Bacteroidia</taxon>
        <taxon>Bacteroidales</taxon>
        <taxon>Prevotellaceae</taxon>
        <taxon>Segatella</taxon>
    </lineage>
</organism>
<feature type="transmembrane region" description="Helical" evidence="1">
    <location>
        <begin position="12"/>
        <end position="31"/>
    </location>
</feature>
<reference evidence="3 4" key="1">
    <citation type="submission" date="2019-02" db="EMBL/GenBank/DDBJ databases">
        <title>Draft Genome Sequence of the Prevotella sp. BCRC 81118, Isolated from Human Feces.</title>
        <authorList>
            <person name="Huang C.-H."/>
        </authorList>
    </citation>
    <scope>NUCLEOTIDE SEQUENCE [LARGE SCALE GENOMIC DNA]</scope>
    <source>
        <strain evidence="3 4">BCRC 81118</strain>
    </source>
</reference>
<dbReference type="OrthoDB" id="5480874at2"/>
<dbReference type="InterPro" id="IPR005079">
    <property type="entry name" value="Peptidase_C45_hydrolase"/>
</dbReference>
<feature type="domain" description="Peptidase C45 hydrolase" evidence="2">
    <location>
        <begin position="214"/>
        <end position="424"/>
    </location>
</feature>
<dbReference type="GO" id="GO:0016787">
    <property type="term" value="F:hydrolase activity"/>
    <property type="evidence" value="ECO:0007669"/>
    <property type="project" value="UniProtKB-KW"/>
</dbReference>
<evidence type="ECO:0000313" key="4">
    <source>
        <dbReference type="Proteomes" id="UP000297872"/>
    </source>
</evidence>
<dbReference type="SUPFAM" id="SSF56235">
    <property type="entry name" value="N-terminal nucleophile aminohydrolases (Ntn hydrolases)"/>
    <property type="match status" value="1"/>
</dbReference>
<name>A0A4Y8VDQ0_9BACT</name>
<keyword evidence="4" id="KW-1185">Reference proteome</keyword>
<dbReference type="RefSeq" id="WP_134843800.1">
    <property type="nucleotide sequence ID" value="NZ_DAWDMC010000148.1"/>
</dbReference>
<dbReference type="Gene3D" id="3.60.60.10">
    <property type="entry name" value="Penicillin V Acylase, Chain A"/>
    <property type="match status" value="1"/>
</dbReference>
<comment type="caution">
    <text evidence="3">The sequence shown here is derived from an EMBL/GenBank/DDBJ whole genome shotgun (WGS) entry which is preliminary data.</text>
</comment>
<dbReference type="InterPro" id="IPR052193">
    <property type="entry name" value="Peptidase_C59"/>
</dbReference>
<evidence type="ECO:0000259" key="2">
    <source>
        <dbReference type="Pfam" id="PF03417"/>
    </source>
</evidence>
<keyword evidence="1" id="KW-0472">Membrane</keyword>
<protein>
    <submittedName>
        <fullName evidence="3">Linear amide C-N hydrolase</fullName>
    </submittedName>
</protein>
<gene>
    <name evidence="3" type="ORF">EXN75_10620</name>
</gene>
<evidence type="ECO:0000313" key="3">
    <source>
        <dbReference type="EMBL" id="TFH79022.1"/>
    </source>
</evidence>
<dbReference type="GeneID" id="302995733"/>
<evidence type="ECO:0000256" key="1">
    <source>
        <dbReference type="SAM" id="Phobius"/>
    </source>
</evidence>